<feature type="transmembrane region" description="Helical" evidence="2">
    <location>
        <begin position="177"/>
        <end position="199"/>
    </location>
</feature>
<keyword evidence="2" id="KW-0472">Membrane</keyword>
<feature type="region of interest" description="Disordered" evidence="1">
    <location>
        <begin position="131"/>
        <end position="155"/>
    </location>
</feature>
<dbReference type="EMBL" id="JAEHOD010000003">
    <property type="protein sequence ID" value="KAG2453807.1"/>
    <property type="molecule type" value="Genomic_DNA"/>
</dbReference>
<evidence type="ECO:0000313" key="3">
    <source>
        <dbReference type="EMBL" id="KAG2453807.1"/>
    </source>
</evidence>
<comment type="caution">
    <text evidence="3">The sequence shown here is derived from an EMBL/GenBank/DDBJ whole genome shotgun (WGS) entry which is preliminary data.</text>
</comment>
<evidence type="ECO:0000256" key="1">
    <source>
        <dbReference type="SAM" id="MobiDB-lite"/>
    </source>
</evidence>
<reference evidence="3" key="1">
    <citation type="journal article" date="2020" name="bioRxiv">
        <title>Comparative genomics of Chlamydomonas.</title>
        <authorList>
            <person name="Craig R.J."/>
            <person name="Hasan A.R."/>
            <person name="Ness R.W."/>
            <person name="Keightley P.D."/>
        </authorList>
    </citation>
    <scope>NUCLEOTIDE SEQUENCE</scope>
    <source>
        <strain evidence="3">CCAP 11/173</strain>
    </source>
</reference>
<dbReference type="AlphaFoldDB" id="A0A835WTQ4"/>
<feature type="compositionally biased region" description="Low complexity" evidence="1">
    <location>
        <begin position="33"/>
        <end position="44"/>
    </location>
</feature>
<evidence type="ECO:0000256" key="2">
    <source>
        <dbReference type="SAM" id="Phobius"/>
    </source>
</evidence>
<sequence>MHESSLSSGWRVRGLPLPEMTHLGAPGAVQDGSSPGSPAAAIPPTAKGLVTPLLTAEHAARSSDGQALPNGPHDVASALGLMAVALLFLPLLLLLGHAEVATFGLVAGLARLTGCGAAVAGVMRWRNGGAASSDSSSSGSSPRSSGGSAGPASRGGTGAPGPLGYVVPLPHQPLLQIAAVGAVLLPLALSLGAVVWSAVSGAPCGRWLKAALLYALALLLPSPGVARRVQTLSFCAQAARAALLCGAGWLVAAEASVAATAVSGCAVVARLWMWLVAVVWTLQTLGWVEASW</sequence>
<feature type="transmembrane region" description="Helical" evidence="2">
    <location>
        <begin position="101"/>
        <end position="123"/>
    </location>
</feature>
<accession>A0A835WTQ4</accession>
<protein>
    <submittedName>
        <fullName evidence="3">Uncharacterized protein</fullName>
    </submittedName>
</protein>
<feature type="transmembrane region" description="Helical" evidence="2">
    <location>
        <begin position="211"/>
        <end position="229"/>
    </location>
</feature>
<feature type="transmembrane region" description="Helical" evidence="2">
    <location>
        <begin position="75"/>
        <end position="95"/>
    </location>
</feature>
<dbReference type="Proteomes" id="UP000613740">
    <property type="component" value="Unassembled WGS sequence"/>
</dbReference>
<feature type="region of interest" description="Disordered" evidence="1">
    <location>
        <begin position="21"/>
        <end position="44"/>
    </location>
</feature>
<keyword evidence="2" id="KW-1133">Transmembrane helix</keyword>
<organism evidence="3 4">
    <name type="scientific">Chlamydomonas schloesseri</name>
    <dbReference type="NCBI Taxonomy" id="2026947"/>
    <lineage>
        <taxon>Eukaryota</taxon>
        <taxon>Viridiplantae</taxon>
        <taxon>Chlorophyta</taxon>
        <taxon>core chlorophytes</taxon>
        <taxon>Chlorophyceae</taxon>
        <taxon>CS clade</taxon>
        <taxon>Chlamydomonadales</taxon>
        <taxon>Chlamydomonadaceae</taxon>
        <taxon>Chlamydomonas</taxon>
    </lineage>
</organism>
<feature type="transmembrane region" description="Helical" evidence="2">
    <location>
        <begin position="241"/>
        <end position="259"/>
    </location>
</feature>
<keyword evidence="2" id="KW-0812">Transmembrane</keyword>
<feature type="compositionally biased region" description="Low complexity" evidence="1">
    <location>
        <begin position="131"/>
        <end position="146"/>
    </location>
</feature>
<evidence type="ECO:0000313" key="4">
    <source>
        <dbReference type="Proteomes" id="UP000613740"/>
    </source>
</evidence>
<proteinExistence type="predicted"/>
<name>A0A835WTQ4_9CHLO</name>
<keyword evidence="4" id="KW-1185">Reference proteome</keyword>
<feature type="transmembrane region" description="Helical" evidence="2">
    <location>
        <begin position="271"/>
        <end position="288"/>
    </location>
</feature>
<gene>
    <name evidence="3" type="ORF">HYH02_002014</name>
</gene>